<evidence type="ECO:0000313" key="4">
    <source>
        <dbReference type="EMBL" id="HCK29207.1"/>
    </source>
</evidence>
<feature type="domain" description="Response regulatory" evidence="3">
    <location>
        <begin position="3"/>
        <end position="68"/>
    </location>
</feature>
<evidence type="ECO:0000313" key="5">
    <source>
        <dbReference type="Proteomes" id="UP000263596"/>
    </source>
</evidence>
<dbReference type="Proteomes" id="UP000263596">
    <property type="component" value="Unassembled WGS sequence"/>
</dbReference>
<dbReference type="AlphaFoldDB" id="A0A3D2SIC3"/>
<dbReference type="PANTHER" id="PTHR44591:SF3">
    <property type="entry name" value="RESPONSE REGULATORY DOMAIN-CONTAINING PROTEIN"/>
    <property type="match status" value="1"/>
</dbReference>
<dbReference type="PANTHER" id="PTHR44591">
    <property type="entry name" value="STRESS RESPONSE REGULATOR PROTEIN 1"/>
    <property type="match status" value="1"/>
</dbReference>
<evidence type="ECO:0000256" key="1">
    <source>
        <dbReference type="ARBA" id="ARBA00022553"/>
    </source>
</evidence>
<dbReference type="EMBL" id="DPVE01000050">
    <property type="protein sequence ID" value="HCK29207.1"/>
    <property type="molecule type" value="Genomic_DNA"/>
</dbReference>
<proteinExistence type="predicted"/>
<dbReference type="Pfam" id="PF00072">
    <property type="entry name" value="Response_reg"/>
    <property type="match status" value="1"/>
</dbReference>
<dbReference type="InterPro" id="IPR001789">
    <property type="entry name" value="Sig_transdc_resp-reg_receiver"/>
</dbReference>
<protein>
    <submittedName>
        <fullName evidence="4">DNA-binding response regulator</fullName>
    </submittedName>
</protein>
<dbReference type="InterPro" id="IPR050595">
    <property type="entry name" value="Bact_response_regulator"/>
</dbReference>
<evidence type="ECO:0000259" key="3">
    <source>
        <dbReference type="PROSITE" id="PS50110"/>
    </source>
</evidence>
<keyword evidence="1 2" id="KW-0597">Phosphoprotein</keyword>
<keyword evidence="4" id="KW-0238">DNA-binding</keyword>
<feature type="modified residue" description="4-aspartylphosphate" evidence="2">
    <location>
        <position position="52"/>
    </location>
</feature>
<reference evidence="4 5" key="1">
    <citation type="journal article" date="2018" name="Nat. Biotechnol.">
        <title>A standardized bacterial taxonomy based on genome phylogeny substantially revises the tree of life.</title>
        <authorList>
            <person name="Parks D.H."/>
            <person name="Chuvochina M."/>
            <person name="Waite D.W."/>
            <person name="Rinke C."/>
            <person name="Skarshewski A."/>
            <person name="Chaumeil P.A."/>
            <person name="Hugenholtz P."/>
        </authorList>
    </citation>
    <scope>NUCLEOTIDE SEQUENCE [LARGE SCALE GENOMIC DNA]</scope>
    <source>
        <strain evidence="4">UBA9669</strain>
    </source>
</reference>
<dbReference type="GO" id="GO:0003677">
    <property type="term" value="F:DNA binding"/>
    <property type="evidence" value="ECO:0007669"/>
    <property type="project" value="UniProtKB-KW"/>
</dbReference>
<dbReference type="GO" id="GO:0000160">
    <property type="term" value="P:phosphorelay signal transduction system"/>
    <property type="evidence" value="ECO:0007669"/>
    <property type="project" value="InterPro"/>
</dbReference>
<accession>A0A3D2SIC3</accession>
<organism evidence="4 5">
    <name type="scientific">Acinetobacter ursingii</name>
    <dbReference type="NCBI Taxonomy" id="108980"/>
    <lineage>
        <taxon>Bacteria</taxon>
        <taxon>Pseudomonadati</taxon>
        <taxon>Pseudomonadota</taxon>
        <taxon>Gammaproteobacteria</taxon>
        <taxon>Moraxellales</taxon>
        <taxon>Moraxellaceae</taxon>
        <taxon>Acinetobacter</taxon>
    </lineage>
</organism>
<comment type="caution">
    <text evidence="4">The sequence shown here is derived from an EMBL/GenBank/DDBJ whole genome shotgun (WGS) entry which is preliminary data.</text>
</comment>
<name>A0A3D2SIC3_9GAMM</name>
<dbReference type="PROSITE" id="PS50110">
    <property type="entry name" value="RESPONSE_REGULATORY"/>
    <property type="match status" value="1"/>
</dbReference>
<dbReference type="InterPro" id="IPR011006">
    <property type="entry name" value="CheY-like_superfamily"/>
</dbReference>
<dbReference type="SUPFAM" id="SSF52172">
    <property type="entry name" value="CheY-like"/>
    <property type="match status" value="1"/>
</dbReference>
<dbReference type="Gene3D" id="3.40.50.2300">
    <property type="match status" value="1"/>
</dbReference>
<sequence>MKHVMLVEDEVELAHLVRDYLQAAGFEVSMFHDGQEAYDSFLQRKPSLMVLDLMVPRMDGLTICRKVR</sequence>
<feature type="non-terminal residue" evidence="4">
    <location>
        <position position="68"/>
    </location>
</feature>
<gene>
    <name evidence="4" type="ORF">DHW29_02720</name>
</gene>
<evidence type="ECO:0000256" key="2">
    <source>
        <dbReference type="PROSITE-ProRule" id="PRU00169"/>
    </source>
</evidence>